<evidence type="ECO:0000259" key="1">
    <source>
        <dbReference type="Pfam" id="PF13609"/>
    </source>
</evidence>
<dbReference type="OrthoDB" id="197869at2"/>
<dbReference type="InterPro" id="IPR033900">
    <property type="entry name" value="Gram_neg_porin_domain"/>
</dbReference>
<dbReference type="KEGG" id="rdp:RD2015_4112"/>
<sequence length="401" mass="42680" precursor="true">MMVVKSGRLTPVALGAALAMAAVGAQAQAQQESMFSLSGFGTVGVVGTSKDGAQYVIPGQTHGADKSFSADVDTKLGVQGAAKFNQQFSATVQVLTKQNGKGSWTPQIEWAFGKYQATPGLAFRLGRMGAPFFAVSDFRDVGYANTWLRPPIDVYGQVPVSHFDGGDVNWTTQLAGHSVTLGAFAGQSSSYVRRVKVDLKDMVGLNASAELMDGLTLRVGHVMGKVTVHNATVNTFVAALRATPYASIGDQLDPNGKDATFSSIGLTYDEGNWVAAAEYTQRKTDTFVPDTTGWYTTLGYRIGKFTPYATLSQQKTDSLNVNNTVPAPSVLNATVAAVASSQSTPQKTIALGMRWDAMRNIAVKAQYDSIKTTGAGQFYNPQPGFANQRVGVYSLAVDFVF</sequence>
<dbReference type="Pfam" id="PF13609">
    <property type="entry name" value="Porin_4"/>
    <property type="match status" value="1"/>
</dbReference>
<evidence type="ECO:0000313" key="3">
    <source>
        <dbReference type="Proteomes" id="UP000060699"/>
    </source>
</evidence>
<name>A0A0U2U9M8_9BURK</name>
<accession>A0A0U2U9M8</accession>
<protein>
    <recommendedName>
        <fullName evidence="1">Porin domain-containing protein</fullName>
    </recommendedName>
</protein>
<feature type="domain" description="Porin" evidence="1">
    <location>
        <begin position="16"/>
        <end position="317"/>
    </location>
</feature>
<dbReference type="EMBL" id="CP013729">
    <property type="protein sequence ID" value="ALV08561.1"/>
    <property type="molecule type" value="Genomic_DNA"/>
</dbReference>
<reference evidence="2 3" key="1">
    <citation type="submission" date="2015-12" db="EMBL/GenBank/DDBJ databases">
        <title>Complete genome of Roseateles depolymerans KCTC 42856.</title>
        <authorList>
            <person name="Kim K.M."/>
        </authorList>
    </citation>
    <scope>NUCLEOTIDE SEQUENCE [LARGE SCALE GENOMIC DNA]</scope>
    <source>
        <strain evidence="2 3">KCTC 42856</strain>
    </source>
</reference>
<gene>
    <name evidence="2" type="ORF">RD2015_4112</name>
</gene>
<keyword evidence="3" id="KW-1185">Reference proteome</keyword>
<organism evidence="2 3">
    <name type="scientific">Roseateles depolymerans</name>
    <dbReference type="NCBI Taxonomy" id="76731"/>
    <lineage>
        <taxon>Bacteria</taxon>
        <taxon>Pseudomonadati</taxon>
        <taxon>Pseudomonadota</taxon>
        <taxon>Betaproteobacteria</taxon>
        <taxon>Burkholderiales</taxon>
        <taxon>Sphaerotilaceae</taxon>
        <taxon>Roseateles</taxon>
    </lineage>
</organism>
<dbReference type="SUPFAM" id="SSF56935">
    <property type="entry name" value="Porins"/>
    <property type="match status" value="1"/>
</dbReference>
<proteinExistence type="predicted"/>
<dbReference type="AlphaFoldDB" id="A0A0U2U9M8"/>
<dbReference type="Proteomes" id="UP000060699">
    <property type="component" value="Chromosome"/>
</dbReference>
<dbReference type="Gene3D" id="2.40.160.10">
    <property type="entry name" value="Porin"/>
    <property type="match status" value="1"/>
</dbReference>
<evidence type="ECO:0000313" key="2">
    <source>
        <dbReference type="EMBL" id="ALV08561.1"/>
    </source>
</evidence>
<dbReference type="STRING" id="76731.RD2015_4112"/>
<dbReference type="InterPro" id="IPR023614">
    <property type="entry name" value="Porin_dom_sf"/>
</dbReference>
<dbReference type="RefSeq" id="WP_058936502.1">
    <property type="nucleotide sequence ID" value="NZ_CP013729.1"/>
</dbReference>